<sequence length="171" mass="20178">MAFLDFLESGVTRRLAQSFIQKGISQKQSANWIQNTLQKSGLGYRRTTMLSDVRYWKEAFTRGEQMKFTTMDARLGQDRYMSTNWRMRSRYETVFRSKLRDPLTGEVHDQFVTIKHEHLEDGVIHNDLTQTKTRRELQEVAEEYYKKYGVAVENIVAEPMPVMGFFNPKVH</sequence>
<name>X1LBN9_9ZZZZ</name>
<dbReference type="AlphaFoldDB" id="X1LBN9"/>
<proteinExistence type="predicted"/>
<comment type="caution">
    <text evidence="1">The sequence shown here is derived from an EMBL/GenBank/DDBJ whole genome shotgun (WGS) entry which is preliminary data.</text>
</comment>
<gene>
    <name evidence="1" type="ORF">S06H3_18739</name>
</gene>
<organism evidence="1">
    <name type="scientific">marine sediment metagenome</name>
    <dbReference type="NCBI Taxonomy" id="412755"/>
    <lineage>
        <taxon>unclassified sequences</taxon>
        <taxon>metagenomes</taxon>
        <taxon>ecological metagenomes</taxon>
    </lineage>
</organism>
<dbReference type="EMBL" id="BARV01009513">
    <property type="protein sequence ID" value="GAI16742.1"/>
    <property type="molecule type" value="Genomic_DNA"/>
</dbReference>
<reference evidence="1" key="1">
    <citation type="journal article" date="2014" name="Front. Microbiol.">
        <title>High frequency of phylogenetically diverse reductive dehalogenase-homologous genes in deep subseafloor sedimentary metagenomes.</title>
        <authorList>
            <person name="Kawai M."/>
            <person name="Futagami T."/>
            <person name="Toyoda A."/>
            <person name="Takaki Y."/>
            <person name="Nishi S."/>
            <person name="Hori S."/>
            <person name="Arai W."/>
            <person name="Tsubouchi T."/>
            <person name="Morono Y."/>
            <person name="Uchiyama I."/>
            <person name="Ito T."/>
            <person name="Fujiyama A."/>
            <person name="Inagaki F."/>
            <person name="Takami H."/>
        </authorList>
    </citation>
    <scope>NUCLEOTIDE SEQUENCE</scope>
    <source>
        <strain evidence="1">Expedition CK06-06</strain>
    </source>
</reference>
<accession>X1LBN9</accession>
<protein>
    <submittedName>
        <fullName evidence="1">Uncharacterized protein</fullName>
    </submittedName>
</protein>
<evidence type="ECO:0000313" key="1">
    <source>
        <dbReference type="EMBL" id="GAI16742.1"/>
    </source>
</evidence>